<reference evidence="1 2" key="1">
    <citation type="submission" date="2015-10" db="EMBL/GenBank/DDBJ databases">
        <title>Draft genome sequence of Streptomyces canus DSM 40017, type strain for the species Streptomyces canus.</title>
        <authorList>
            <person name="Ruckert C."/>
            <person name="Winkler A."/>
            <person name="Kalinowski J."/>
            <person name="Kampfer P."/>
            <person name="Glaeser S."/>
        </authorList>
    </citation>
    <scope>NUCLEOTIDE SEQUENCE [LARGE SCALE GENOMIC DNA]</scope>
    <source>
        <strain evidence="1 2">DSM 40017</strain>
    </source>
</reference>
<dbReference type="SUPFAM" id="SSF52096">
    <property type="entry name" value="ClpP/crotonase"/>
    <property type="match status" value="1"/>
</dbReference>
<comment type="caution">
    <text evidence="1">The sequence shown here is derived from an EMBL/GenBank/DDBJ whole genome shotgun (WGS) entry which is preliminary data.</text>
</comment>
<proteinExistence type="predicted"/>
<name>A0A101RPL6_9ACTN</name>
<organism evidence="1 2">
    <name type="scientific">Streptomyces canus</name>
    <dbReference type="NCBI Taxonomy" id="58343"/>
    <lineage>
        <taxon>Bacteria</taxon>
        <taxon>Bacillati</taxon>
        <taxon>Actinomycetota</taxon>
        <taxon>Actinomycetes</taxon>
        <taxon>Kitasatosporales</taxon>
        <taxon>Streptomycetaceae</taxon>
        <taxon>Streptomyces</taxon>
        <taxon>Streptomyces aurantiacus group</taxon>
    </lineage>
</organism>
<dbReference type="Pfam" id="PF00378">
    <property type="entry name" value="ECH_1"/>
    <property type="match status" value="1"/>
</dbReference>
<dbReference type="AlphaFoldDB" id="A0A101RPL6"/>
<protein>
    <submittedName>
        <fullName evidence="1">Enoyl-CoA hydratase</fullName>
    </submittedName>
</protein>
<dbReference type="PANTHER" id="PTHR11941:SF54">
    <property type="entry name" value="ENOYL-COA HYDRATASE, MITOCHONDRIAL"/>
    <property type="match status" value="1"/>
</dbReference>
<dbReference type="InterPro" id="IPR029045">
    <property type="entry name" value="ClpP/crotonase-like_dom_sf"/>
</dbReference>
<dbReference type="RefSeq" id="WP_059210191.1">
    <property type="nucleotide sequence ID" value="NZ_KQ948672.1"/>
</dbReference>
<accession>A0A101RPL6</accession>
<evidence type="ECO:0000313" key="2">
    <source>
        <dbReference type="Proteomes" id="UP000053669"/>
    </source>
</evidence>
<gene>
    <name evidence="1" type="ORF">AQJ46_39670</name>
</gene>
<dbReference type="STRING" id="58343.AQJ46_39670"/>
<dbReference type="PANTHER" id="PTHR11941">
    <property type="entry name" value="ENOYL-COA HYDRATASE-RELATED"/>
    <property type="match status" value="1"/>
</dbReference>
<dbReference type="InterPro" id="IPR001753">
    <property type="entry name" value="Enoyl-CoA_hydra/iso"/>
</dbReference>
<evidence type="ECO:0000313" key="1">
    <source>
        <dbReference type="EMBL" id="KUN59359.1"/>
    </source>
</evidence>
<sequence>MSTQVTQVVRTRVEGAVGHVLLDRPEVMNAITVELGAQLERALTEVASAARVVLIRGAGGNFCAGGDFKELQRLRAGGPEAMAPLFDNFGRACALIATLPVPVVAVVEGYAMAGGFELMQSCDIALVREDARISDTHANFGQVPGGGSTQRLPRLVGRQRALAHILTGDRLSGAEAVAWGLAYRCLPDNGFEEAVAAFAERLGGMDPRALGTAKRLVYEGLRLPLADGLALERAAVLDHLGGAAAGAGIETFTARGE</sequence>
<dbReference type="EMBL" id="LMWU01000050">
    <property type="protein sequence ID" value="KUN59359.1"/>
    <property type="molecule type" value="Genomic_DNA"/>
</dbReference>
<dbReference type="Proteomes" id="UP000053669">
    <property type="component" value="Unassembled WGS sequence"/>
</dbReference>
<dbReference type="CDD" id="cd06558">
    <property type="entry name" value="crotonase-like"/>
    <property type="match status" value="1"/>
</dbReference>
<dbReference type="GO" id="GO:0006635">
    <property type="term" value="P:fatty acid beta-oxidation"/>
    <property type="evidence" value="ECO:0007669"/>
    <property type="project" value="TreeGrafter"/>
</dbReference>
<dbReference type="Gene3D" id="3.90.226.10">
    <property type="entry name" value="2-enoyl-CoA Hydratase, Chain A, domain 1"/>
    <property type="match status" value="1"/>
</dbReference>
<dbReference type="GO" id="GO:0003824">
    <property type="term" value="F:catalytic activity"/>
    <property type="evidence" value="ECO:0007669"/>
    <property type="project" value="UniProtKB-ARBA"/>
</dbReference>